<dbReference type="InterPro" id="IPR045378">
    <property type="entry name" value="LNT_N"/>
</dbReference>
<evidence type="ECO:0000313" key="12">
    <source>
        <dbReference type="Proteomes" id="UP001183619"/>
    </source>
</evidence>
<accession>A0ABU2BAK5</accession>
<dbReference type="InterPro" id="IPR036526">
    <property type="entry name" value="C-N_Hydrolase_sf"/>
</dbReference>
<evidence type="ECO:0000256" key="5">
    <source>
        <dbReference type="ARBA" id="ARBA00022989"/>
    </source>
</evidence>
<feature type="domain" description="CN hydrolase" evidence="10">
    <location>
        <begin position="220"/>
        <end position="469"/>
    </location>
</feature>
<name>A0ABU2BAK5_9CORY</name>
<feature type="transmembrane region" description="Helical" evidence="8">
    <location>
        <begin position="66"/>
        <end position="86"/>
    </location>
</feature>
<keyword evidence="4 8" id="KW-0812">Transmembrane</keyword>
<feature type="transmembrane region" description="Helical" evidence="8">
    <location>
        <begin position="168"/>
        <end position="187"/>
    </location>
</feature>
<feature type="transmembrane region" description="Helical" evidence="8">
    <location>
        <begin position="194"/>
        <end position="211"/>
    </location>
</feature>
<organism evidence="11 12">
    <name type="scientific">Corynebacterium felinum</name>
    <dbReference type="NCBI Taxonomy" id="131318"/>
    <lineage>
        <taxon>Bacteria</taxon>
        <taxon>Bacillati</taxon>
        <taxon>Actinomycetota</taxon>
        <taxon>Actinomycetes</taxon>
        <taxon>Mycobacteriales</taxon>
        <taxon>Corynebacteriaceae</taxon>
        <taxon>Corynebacterium</taxon>
    </lineage>
</organism>
<dbReference type="EC" id="2.3.1.269" evidence="8"/>
<feature type="transmembrane region" description="Helical" evidence="8">
    <location>
        <begin position="479"/>
        <end position="499"/>
    </location>
</feature>
<evidence type="ECO:0000256" key="8">
    <source>
        <dbReference type="HAMAP-Rule" id="MF_01148"/>
    </source>
</evidence>
<keyword evidence="5 8" id="KW-1133">Transmembrane helix</keyword>
<feature type="transmembrane region" description="Helical" evidence="8">
    <location>
        <begin position="92"/>
        <end position="112"/>
    </location>
</feature>
<keyword evidence="2 8" id="KW-1003">Cell membrane</keyword>
<dbReference type="GO" id="GO:0016746">
    <property type="term" value="F:acyltransferase activity"/>
    <property type="evidence" value="ECO:0007669"/>
    <property type="project" value="UniProtKB-KW"/>
</dbReference>
<comment type="subcellular location">
    <subcellularLocation>
        <location evidence="1 8">Cell membrane</location>
        <topology evidence="1 8">Multi-pass membrane protein</topology>
    </subcellularLocation>
</comment>
<evidence type="ECO:0000256" key="7">
    <source>
        <dbReference type="ARBA" id="ARBA00023315"/>
    </source>
</evidence>
<evidence type="ECO:0000256" key="6">
    <source>
        <dbReference type="ARBA" id="ARBA00023136"/>
    </source>
</evidence>
<dbReference type="SUPFAM" id="SSF56317">
    <property type="entry name" value="Carbon-nitrogen hydrolase"/>
    <property type="match status" value="1"/>
</dbReference>
<evidence type="ECO:0000313" key="11">
    <source>
        <dbReference type="EMBL" id="MDR7355628.1"/>
    </source>
</evidence>
<feature type="region of interest" description="Disordered" evidence="9">
    <location>
        <begin position="503"/>
        <end position="533"/>
    </location>
</feature>
<dbReference type="PANTHER" id="PTHR38686">
    <property type="entry name" value="APOLIPOPROTEIN N-ACYLTRANSFERASE"/>
    <property type="match status" value="1"/>
</dbReference>
<dbReference type="InterPro" id="IPR004563">
    <property type="entry name" value="Apolipo_AcylTrfase"/>
</dbReference>
<protein>
    <recommendedName>
        <fullName evidence="8">Apolipoprotein N-acyltransferase</fullName>
        <shortName evidence="8">ALP N-acyltransferase</shortName>
        <ecNumber evidence="8">2.3.1.269</ecNumber>
    </recommendedName>
</protein>
<proteinExistence type="inferred from homology"/>
<dbReference type="HAMAP" id="MF_01148">
    <property type="entry name" value="Lnt"/>
    <property type="match status" value="1"/>
</dbReference>
<sequence>MTTLNTPTEIPSLIPAALRVGIALLSGVFVYASYQPLGWWQIGIIGIGLFIIALSRWGSHNISARFGALIGFTHSATVYLLLLPWVGEYVGAMPYIALALFISCWSLILGTIGAKILPHRWGMWVFALLYVVVEWARSTVPFGGFAWVRLAWGQVSGPLARITSIGGPALVTFITVLLAATIVALLWRRRQAPTFIALSLIAGLLISAHIAPRANSIGTVTVAAIQGNVPRLGLDFNAQRRAVLANHVRETEKLDQPVDLVIWPENSSDVNPFTDPQASGLINEAVGAVDAPILVGTITSDEVGARNTMQVFDPTTGPGDYHHKKYLQPFGEYMPFRSFFRLFSEYVDLAGNFKPGTGTGTVTMHAAQRDIDVTVGIATCYEVAFDAAARDAVLNGATLLTTPTNNATFGFTDMTYQQLAMSQMRAIELDRAVVVAATSGVSALVSPDGTVTQHTEIFHAATLVEDLPLKNSITLAARFGSYIEWALVIIGLIACALCLRTSPQPARGRSPQRAQSGRKEARTSATRAQAYKK</sequence>
<dbReference type="PROSITE" id="PS50263">
    <property type="entry name" value="CN_HYDROLASE"/>
    <property type="match status" value="1"/>
</dbReference>
<dbReference type="Proteomes" id="UP001183619">
    <property type="component" value="Unassembled WGS sequence"/>
</dbReference>
<dbReference type="Pfam" id="PF00795">
    <property type="entry name" value="CN_hydrolase"/>
    <property type="match status" value="1"/>
</dbReference>
<comment type="function">
    <text evidence="8">Catalyzes the phospholipid dependent N-acylation of the N-terminal cysteine of apolipoprotein, the last step in lipoprotein maturation.</text>
</comment>
<dbReference type="PANTHER" id="PTHR38686:SF1">
    <property type="entry name" value="APOLIPOPROTEIN N-ACYLTRANSFERASE"/>
    <property type="match status" value="1"/>
</dbReference>
<comment type="similarity">
    <text evidence="8">Belongs to the CN hydrolase family. Apolipoprotein N-acyltransferase subfamily.</text>
</comment>
<comment type="caution">
    <text evidence="11">The sequence shown here is derived from an EMBL/GenBank/DDBJ whole genome shotgun (WGS) entry which is preliminary data.</text>
</comment>
<keyword evidence="12" id="KW-1185">Reference proteome</keyword>
<feature type="transmembrane region" description="Helical" evidence="8">
    <location>
        <begin position="124"/>
        <end position="148"/>
    </location>
</feature>
<dbReference type="EMBL" id="JAVDYF010000001">
    <property type="protein sequence ID" value="MDR7355628.1"/>
    <property type="molecule type" value="Genomic_DNA"/>
</dbReference>
<dbReference type="CDD" id="cd07571">
    <property type="entry name" value="ALP_N-acyl_transferase"/>
    <property type="match status" value="1"/>
</dbReference>
<evidence type="ECO:0000256" key="3">
    <source>
        <dbReference type="ARBA" id="ARBA00022679"/>
    </source>
</evidence>
<dbReference type="Gene3D" id="3.60.110.10">
    <property type="entry name" value="Carbon-nitrogen hydrolase"/>
    <property type="match status" value="1"/>
</dbReference>
<evidence type="ECO:0000256" key="1">
    <source>
        <dbReference type="ARBA" id="ARBA00004651"/>
    </source>
</evidence>
<evidence type="ECO:0000256" key="9">
    <source>
        <dbReference type="SAM" id="MobiDB-lite"/>
    </source>
</evidence>
<keyword evidence="7 8" id="KW-0012">Acyltransferase</keyword>
<evidence type="ECO:0000256" key="2">
    <source>
        <dbReference type="ARBA" id="ARBA00022475"/>
    </source>
</evidence>
<feature type="transmembrane region" description="Helical" evidence="8">
    <location>
        <begin position="12"/>
        <end position="32"/>
    </location>
</feature>
<gene>
    <name evidence="8" type="primary">lnt</name>
    <name evidence="11" type="ORF">J2S37_002166</name>
</gene>
<comment type="pathway">
    <text evidence="8">Protein modification; lipoprotein biosynthesis (N-acyl transfer).</text>
</comment>
<keyword evidence="6 8" id="KW-0472">Membrane</keyword>
<keyword evidence="3 8" id="KW-0808">Transferase</keyword>
<comment type="catalytic activity">
    <reaction evidence="8">
        <text>N-terminal S-1,2-diacyl-sn-glyceryl-L-cysteinyl-[lipoprotein] + a glycerophospholipid = N-acyl-S-1,2-diacyl-sn-glyceryl-L-cysteinyl-[lipoprotein] + a 2-acyl-sn-glycero-3-phospholipid + H(+)</text>
        <dbReference type="Rhea" id="RHEA:48228"/>
        <dbReference type="Rhea" id="RHEA-COMP:14681"/>
        <dbReference type="Rhea" id="RHEA-COMP:14684"/>
        <dbReference type="ChEBI" id="CHEBI:15378"/>
        <dbReference type="ChEBI" id="CHEBI:136912"/>
        <dbReference type="ChEBI" id="CHEBI:140656"/>
        <dbReference type="ChEBI" id="CHEBI:140657"/>
        <dbReference type="ChEBI" id="CHEBI:140660"/>
        <dbReference type="EC" id="2.3.1.269"/>
    </reaction>
</comment>
<dbReference type="NCBIfam" id="TIGR00546">
    <property type="entry name" value="lnt"/>
    <property type="match status" value="1"/>
</dbReference>
<feature type="transmembrane region" description="Helical" evidence="8">
    <location>
        <begin position="38"/>
        <end position="54"/>
    </location>
</feature>
<evidence type="ECO:0000256" key="4">
    <source>
        <dbReference type="ARBA" id="ARBA00022692"/>
    </source>
</evidence>
<dbReference type="Pfam" id="PF20154">
    <property type="entry name" value="LNT_N"/>
    <property type="match status" value="1"/>
</dbReference>
<reference evidence="11 12" key="1">
    <citation type="submission" date="2023-07" db="EMBL/GenBank/DDBJ databases">
        <title>Sequencing the genomes of 1000 actinobacteria strains.</title>
        <authorList>
            <person name="Klenk H.-P."/>
        </authorList>
    </citation>
    <scope>NUCLEOTIDE SEQUENCE [LARGE SCALE GENOMIC DNA]</scope>
    <source>
        <strain evidence="11 12">DSM 44508</strain>
    </source>
</reference>
<evidence type="ECO:0000259" key="10">
    <source>
        <dbReference type="PROSITE" id="PS50263"/>
    </source>
</evidence>
<dbReference type="InterPro" id="IPR003010">
    <property type="entry name" value="C-N_Hydrolase"/>
</dbReference>